<dbReference type="OrthoDB" id="9815830at2"/>
<dbReference type="PANTHER" id="PTHR28259">
    <property type="entry name" value="FLUORIDE EXPORT PROTEIN 1-RELATED"/>
    <property type="match status" value="1"/>
</dbReference>
<evidence type="ECO:0000256" key="1">
    <source>
        <dbReference type="ARBA" id="ARBA00004651"/>
    </source>
</evidence>
<evidence type="ECO:0000313" key="15">
    <source>
        <dbReference type="EMBL" id="ALC80576.1"/>
    </source>
</evidence>
<keyword evidence="2 14" id="KW-0813">Transport</keyword>
<name>A0A0M3R903_9BACI</name>
<evidence type="ECO:0000256" key="5">
    <source>
        <dbReference type="ARBA" id="ARBA00022723"/>
    </source>
</evidence>
<dbReference type="GO" id="GO:0005886">
    <property type="term" value="C:plasma membrane"/>
    <property type="evidence" value="ECO:0007669"/>
    <property type="project" value="UniProtKB-SubCell"/>
</dbReference>
<proteinExistence type="inferred from homology"/>
<keyword evidence="9 14" id="KW-0472">Membrane</keyword>
<evidence type="ECO:0000256" key="8">
    <source>
        <dbReference type="ARBA" id="ARBA00023065"/>
    </source>
</evidence>
<dbReference type="PATRIC" id="fig|1441095.3.peg.541"/>
<evidence type="ECO:0000256" key="9">
    <source>
        <dbReference type="ARBA" id="ARBA00023136"/>
    </source>
</evidence>
<dbReference type="RefSeq" id="WP_053602315.1">
    <property type="nucleotide sequence ID" value="NZ_CP012600.1"/>
</dbReference>
<dbReference type="Pfam" id="PF02537">
    <property type="entry name" value="CRCB"/>
    <property type="match status" value="1"/>
</dbReference>
<protein>
    <recommendedName>
        <fullName evidence="14">Fluoride-specific ion channel FluC</fullName>
    </recommendedName>
</protein>
<dbReference type="GO" id="GO:0062054">
    <property type="term" value="F:fluoride channel activity"/>
    <property type="evidence" value="ECO:0007669"/>
    <property type="project" value="UniProtKB-UniRule"/>
</dbReference>
<feature type="transmembrane region" description="Helical" evidence="14">
    <location>
        <begin position="61"/>
        <end position="80"/>
    </location>
</feature>
<reference evidence="15 16" key="2">
    <citation type="journal article" date="2016" name="Int. J. Syst. Evol. Microbiol.">
        <title>Bacillus gobiensis sp. nov., isolated from a soil sample.</title>
        <authorList>
            <person name="Liu B."/>
            <person name="Liu G.H."/>
            <person name="Cetin S."/>
            <person name="Schumann P."/>
            <person name="Pan Z.Z."/>
            <person name="Chen Q.Q."/>
        </authorList>
    </citation>
    <scope>NUCLEOTIDE SEQUENCE [LARGE SCALE GENOMIC DNA]</scope>
    <source>
        <strain evidence="15 16">FJAT-4402</strain>
    </source>
</reference>
<keyword evidence="3 14" id="KW-1003">Cell membrane</keyword>
<dbReference type="AlphaFoldDB" id="A0A0M3R903"/>
<comment type="subcellular location">
    <subcellularLocation>
        <location evidence="1 14">Cell membrane</location>
        <topology evidence="1 14">Multi-pass membrane protein</topology>
    </subcellularLocation>
</comment>
<dbReference type="Proteomes" id="UP000067625">
    <property type="component" value="Chromosome"/>
</dbReference>
<accession>A0A0M3R903</accession>
<gene>
    <name evidence="14" type="primary">fluC</name>
    <name evidence="14" type="synonym">crcB</name>
    <name evidence="15" type="ORF">AM592_02505</name>
</gene>
<evidence type="ECO:0000256" key="13">
    <source>
        <dbReference type="ARBA" id="ARBA00049940"/>
    </source>
</evidence>
<dbReference type="STRING" id="1441095.AM592_02505"/>
<keyword evidence="6 14" id="KW-1133">Transmembrane helix</keyword>
<dbReference type="GO" id="GO:0140114">
    <property type="term" value="P:cellular detoxification of fluoride"/>
    <property type="evidence" value="ECO:0007669"/>
    <property type="project" value="UniProtKB-UniRule"/>
</dbReference>
<keyword evidence="4 14" id="KW-0812">Transmembrane</keyword>
<keyword evidence="10 14" id="KW-0407">Ion channel</keyword>
<evidence type="ECO:0000256" key="4">
    <source>
        <dbReference type="ARBA" id="ARBA00022692"/>
    </source>
</evidence>
<comment type="catalytic activity">
    <reaction evidence="12">
        <text>fluoride(in) = fluoride(out)</text>
        <dbReference type="Rhea" id="RHEA:76159"/>
        <dbReference type="ChEBI" id="CHEBI:17051"/>
    </reaction>
    <physiologicalReaction direction="left-to-right" evidence="12">
        <dbReference type="Rhea" id="RHEA:76160"/>
    </physiologicalReaction>
</comment>
<evidence type="ECO:0000256" key="7">
    <source>
        <dbReference type="ARBA" id="ARBA00023053"/>
    </source>
</evidence>
<evidence type="ECO:0000313" key="16">
    <source>
        <dbReference type="Proteomes" id="UP000067625"/>
    </source>
</evidence>
<comment type="function">
    <text evidence="13 14">Fluoride-specific ion channel. Important for reducing fluoride concentration in the cell, thus reducing its toxicity.</text>
</comment>
<keyword evidence="5 14" id="KW-0479">Metal-binding</keyword>
<feature type="transmembrane region" description="Helical" evidence="14">
    <location>
        <begin position="95"/>
        <end position="117"/>
    </location>
</feature>
<evidence type="ECO:0000256" key="3">
    <source>
        <dbReference type="ARBA" id="ARBA00022475"/>
    </source>
</evidence>
<comment type="activity regulation">
    <text evidence="14">Na(+) is not transported, but it plays an essential structural role and its presence is essential for fluoride channel function.</text>
</comment>
<feature type="binding site" evidence="14">
    <location>
        <position position="74"/>
    </location>
    <ligand>
        <name>Na(+)</name>
        <dbReference type="ChEBI" id="CHEBI:29101"/>
        <note>structural</note>
    </ligand>
</feature>
<evidence type="ECO:0000256" key="2">
    <source>
        <dbReference type="ARBA" id="ARBA00022448"/>
    </source>
</evidence>
<keyword evidence="8 14" id="KW-0406">Ion transport</keyword>
<dbReference type="HAMAP" id="MF_00454">
    <property type="entry name" value="FluC"/>
    <property type="match status" value="1"/>
</dbReference>
<dbReference type="InterPro" id="IPR003691">
    <property type="entry name" value="FluC"/>
</dbReference>
<dbReference type="GO" id="GO:0046872">
    <property type="term" value="F:metal ion binding"/>
    <property type="evidence" value="ECO:0007669"/>
    <property type="project" value="UniProtKB-KW"/>
</dbReference>
<dbReference type="EMBL" id="CP012600">
    <property type="protein sequence ID" value="ALC80576.1"/>
    <property type="molecule type" value="Genomic_DNA"/>
</dbReference>
<feature type="transmembrane region" description="Helical" evidence="14">
    <location>
        <begin position="32"/>
        <end position="54"/>
    </location>
</feature>
<sequence>MKQFAAVFFGGALGTLFRFLLNEQAIPFPIPYWSWLENTAGSLILGIVTGFYLFHSKKTALYAFLGAGFCGGFTTMSAFAKETLHLMYSGSPMLAAGYMAATVTFGLLAALLGILIGRNFASKRKERITP</sequence>
<keyword evidence="16" id="KW-1185">Reference proteome</keyword>
<dbReference type="PANTHER" id="PTHR28259:SF16">
    <property type="entry name" value="FLUORIDE-SPECIFIC ION CHANNEL FLUC 2"/>
    <property type="match status" value="1"/>
</dbReference>
<evidence type="ECO:0000256" key="14">
    <source>
        <dbReference type="HAMAP-Rule" id="MF_00454"/>
    </source>
</evidence>
<organism evidence="15 16">
    <name type="scientific">Bacillus gobiensis</name>
    <dbReference type="NCBI Taxonomy" id="1441095"/>
    <lineage>
        <taxon>Bacteria</taxon>
        <taxon>Bacillati</taxon>
        <taxon>Bacillota</taxon>
        <taxon>Bacilli</taxon>
        <taxon>Bacillales</taxon>
        <taxon>Bacillaceae</taxon>
        <taxon>Bacillus</taxon>
    </lineage>
</organism>
<comment type="similarity">
    <text evidence="11 14">Belongs to the fluoride channel Fluc/FEX (TC 1.A.43) family.</text>
</comment>
<evidence type="ECO:0000256" key="11">
    <source>
        <dbReference type="ARBA" id="ARBA00035120"/>
    </source>
</evidence>
<reference evidence="16" key="1">
    <citation type="submission" date="2015-08" db="EMBL/GenBank/DDBJ databases">
        <title>Genome sequencing project for genomic taxonomy and phylogenomics of Bacillus-like bacteria.</title>
        <authorList>
            <person name="Liu B."/>
            <person name="Wang J."/>
            <person name="Zhu Y."/>
            <person name="Liu G."/>
            <person name="Chen Q."/>
            <person name="Chen Z."/>
            <person name="Lan J."/>
            <person name="Che J."/>
            <person name="Ge C."/>
            <person name="Shi H."/>
            <person name="Pan Z."/>
            <person name="Liu X."/>
        </authorList>
    </citation>
    <scope>NUCLEOTIDE SEQUENCE [LARGE SCALE GENOMIC DNA]</scope>
    <source>
        <strain evidence="16">FJAT-4402</strain>
    </source>
</reference>
<evidence type="ECO:0000256" key="6">
    <source>
        <dbReference type="ARBA" id="ARBA00022989"/>
    </source>
</evidence>
<feature type="binding site" evidence="14">
    <location>
        <position position="71"/>
    </location>
    <ligand>
        <name>Na(+)</name>
        <dbReference type="ChEBI" id="CHEBI:29101"/>
        <note>structural</note>
    </ligand>
</feature>
<evidence type="ECO:0000256" key="10">
    <source>
        <dbReference type="ARBA" id="ARBA00023303"/>
    </source>
</evidence>
<evidence type="ECO:0000256" key="12">
    <source>
        <dbReference type="ARBA" id="ARBA00035585"/>
    </source>
</evidence>
<keyword evidence="7 14" id="KW-0915">Sodium</keyword>